<keyword evidence="3" id="KW-1185">Reference proteome</keyword>
<evidence type="ECO:0000313" key="2">
    <source>
        <dbReference type="EMBL" id="CAG8633062.1"/>
    </source>
</evidence>
<dbReference type="Proteomes" id="UP000789570">
    <property type="component" value="Unassembled WGS sequence"/>
</dbReference>
<dbReference type="EMBL" id="CAJVPQ010003615">
    <property type="protein sequence ID" value="CAG8633062.1"/>
    <property type="molecule type" value="Genomic_DNA"/>
</dbReference>
<gene>
    <name evidence="2" type="ORF">FCALED_LOCUS10170</name>
</gene>
<feature type="transmembrane region" description="Helical" evidence="1">
    <location>
        <begin position="12"/>
        <end position="31"/>
    </location>
</feature>
<proteinExistence type="predicted"/>
<accession>A0A9N9DAT9</accession>
<reference evidence="2" key="1">
    <citation type="submission" date="2021-06" db="EMBL/GenBank/DDBJ databases">
        <authorList>
            <person name="Kallberg Y."/>
            <person name="Tangrot J."/>
            <person name="Rosling A."/>
        </authorList>
    </citation>
    <scope>NUCLEOTIDE SEQUENCE</scope>
    <source>
        <strain evidence="2">UK204</strain>
    </source>
</reference>
<evidence type="ECO:0000256" key="1">
    <source>
        <dbReference type="SAM" id="Phobius"/>
    </source>
</evidence>
<organism evidence="2 3">
    <name type="scientific">Funneliformis caledonium</name>
    <dbReference type="NCBI Taxonomy" id="1117310"/>
    <lineage>
        <taxon>Eukaryota</taxon>
        <taxon>Fungi</taxon>
        <taxon>Fungi incertae sedis</taxon>
        <taxon>Mucoromycota</taxon>
        <taxon>Glomeromycotina</taxon>
        <taxon>Glomeromycetes</taxon>
        <taxon>Glomerales</taxon>
        <taxon>Glomeraceae</taxon>
        <taxon>Funneliformis</taxon>
    </lineage>
</organism>
<keyword evidence="1" id="KW-0812">Transmembrane</keyword>
<evidence type="ECO:0000313" key="3">
    <source>
        <dbReference type="Proteomes" id="UP000789570"/>
    </source>
</evidence>
<protein>
    <submittedName>
        <fullName evidence="2">2955_t:CDS:1</fullName>
    </submittedName>
</protein>
<sequence length="131" mass="14982">MKSEYRDDSITIEIMLIRIVLAFLASELRLVGRIIRIILASVRINIFRKNELNAVANAHTEVLLQSGLRLEDSHLETPRPFTYYAVPPRHSLIAKYTPVEGVYAMRVSLCRECRITLGENENFRYKAGASC</sequence>
<comment type="caution">
    <text evidence="2">The sequence shown here is derived from an EMBL/GenBank/DDBJ whole genome shotgun (WGS) entry which is preliminary data.</text>
</comment>
<keyword evidence="1" id="KW-0472">Membrane</keyword>
<name>A0A9N9DAT9_9GLOM</name>
<dbReference type="AlphaFoldDB" id="A0A9N9DAT9"/>
<keyword evidence="1" id="KW-1133">Transmembrane helix</keyword>